<reference evidence="1 2" key="1">
    <citation type="journal article" date="2014" name="Nat. Commun.">
        <title>Klebsormidium flaccidum genome reveals primary factors for plant terrestrial adaptation.</title>
        <authorList>
            <person name="Hori K."/>
            <person name="Maruyama F."/>
            <person name="Fujisawa T."/>
            <person name="Togashi T."/>
            <person name="Yamamoto N."/>
            <person name="Seo M."/>
            <person name="Sato S."/>
            <person name="Yamada T."/>
            <person name="Mori H."/>
            <person name="Tajima N."/>
            <person name="Moriyama T."/>
            <person name="Ikeuchi M."/>
            <person name="Watanabe M."/>
            <person name="Wada H."/>
            <person name="Kobayashi K."/>
            <person name="Saito M."/>
            <person name="Masuda T."/>
            <person name="Sasaki-Sekimoto Y."/>
            <person name="Mashiguchi K."/>
            <person name="Awai K."/>
            <person name="Shimojima M."/>
            <person name="Masuda S."/>
            <person name="Iwai M."/>
            <person name="Nobusawa T."/>
            <person name="Narise T."/>
            <person name="Kondo S."/>
            <person name="Saito H."/>
            <person name="Sato R."/>
            <person name="Murakawa M."/>
            <person name="Ihara Y."/>
            <person name="Oshima-Yamada Y."/>
            <person name="Ohtaka K."/>
            <person name="Satoh M."/>
            <person name="Sonobe K."/>
            <person name="Ishii M."/>
            <person name="Ohtani R."/>
            <person name="Kanamori-Sato M."/>
            <person name="Honoki R."/>
            <person name="Miyazaki D."/>
            <person name="Mochizuki H."/>
            <person name="Umetsu J."/>
            <person name="Higashi K."/>
            <person name="Shibata D."/>
            <person name="Kamiya Y."/>
            <person name="Sato N."/>
            <person name="Nakamura Y."/>
            <person name="Tabata S."/>
            <person name="Ida S."/>
            <person name="Kurokawa K."/>
            <person name="Ohta H."/>
        </authorList>
    </citation>
    <scope>NUCLEOTIDE SEQUENCE [LARGE SCALE GENOMIC DNA]</scope>
    <source>
        <strain evidence="1 2">NIES-2285</strain>
    </source>
</reference>
<feature type="non-terminal residue" evidence="1">
    <location>
        <position position="1"/>
    </location>
</feature>
<dbReference type="Proteomes" id="UP000054558">
    <property type="component" value="Unassembled WGS sequence"/>
</dbReference>
<accession>A0A1Y1IUN7</accession>
<proteinExistence type="predicted"/>
<gene>
    <name evidence="1" type="ORF">KFL_010060010</name>
</gene>
<sequence>QPYAALLHALLIPRYSWVFGHVVTLRLLRHLLLEGPLDERGMAYLSNDGPMLAAILRLHPVAGGVYAFPPMLRPLIRDIYAVNLLCFEPSGNRPRSSSCSPLAALHDATEHLWTIEGEKLRLVGQLDAAAMEYAERHGAALKRAANSLMFELEVREPECYGVGGFLSAPSATYAKRVAAVSSYDFHPLLYGRPRFVDWEDEAGRGKKGSEERLTQHCSAPNPRSSKGRAGVFIACCQDRAPFGYHWLKGGESVSDLGTVLLTRFPFRTLRGLTIVEDAACNGQEWFLNRVPQLAKFMLFAVDRFHSGPVSCAPSGAKRYATHTCAPTLFIDSFPQHRQTITTASEGINSGLKRCAVSLQQITSIKRLLS</sequence>
<protein>
    <submittedName>
        <fullName evidence="1">Uncharacterized protein</fullName>
    </submittedName>
</protein>
<dbReference type="OrthoDB" id="5598737at2759"/>
<name>A0A1Y1IUN7_KLENI</name>
<dbReference type="PANTHER" id="PTHR35135">
    <property type="entry name" value="OS05G0517800 PROTEIN"/>
    <property type="match status" value="1"/>
</dbReference>
<dbReference type="EMBL" id="DF237955">
    <property type="protein sequence ID" value="GAQ92397.1"/>
    <property type="molecule type" value="Genomic_DNA"/>
</dbReference>
<keyword evidence="2" id="KW-1185">Reference proteome</keyword>
<dbReference type="PANTHER" id="PTHR35135:SF3">
    <property type="entry name" value="OS05G0517800 PROTEIN"/>
    <property type="match status" value="1"/>
</dbReference>
<evidence type="ECO:0000313" key="2">
    <source>
        <dbReference type="Proteomes" id="UP000054558"/>
    </source>
</evidence>
<dbReference type="AlphaFoldDB" id="A0A1Y1IUN7"/>
<organism evidence="1 2">
    <name type="scientific">Klebsormidium nitens</name>
    <name type="common">Green alga</name>
    <name type="synonym">Ulothrix nitens</name>
    <dbReference type="NCBI Taxonomy" id="105231"/>
    <lineage>
        <taxon>Eukaryota</taxon>
        <taxon>Viridiplantae</taxon>
        <taxon>Streptophyta</taxon>
        <taxon>Klebsormidiophyceae</taxon>
        <taxon>Klebsormidiales</taxon>
        <taxon>Klebsormidiaceae</taxon>
        <taxon>Klebsormidium</taxon>
    </lineage>
</organism>
<dbReference type="OMA" id="REPECYG"/>
<evidence type="ECO:0000313" key="1">
    <source>
        <dbReference type="EMBL" id="GAQ92397.1"/>
    </source>
</evidence>